<evidence type="ECO:0000256" key="5">
    <source>
        <dbReference type="ARBA" id="ARBA00022801"/>
    </source>
</evidence>
<feature type="domain" description="Amidohydrolase-related" evidence="11">
    <location>
        <begin position="106"/>
        <end position="493"/>
    </location>
</feature>
<comment type="catalytic activity">
    <reaction evidence="7">
        <text>5,6-dihydrouracil + H2O = 3-(carbamoylamino)propanoate + H(+)</text>
        <dbReference type="Rhea" id="RHEA:16121"/>
        <dbReference type="ChEBI" id="CHEBI:11892"/>
        <dbReference type="ChEBI" id="CHEBI:15377"/>
        <dbReference type="ChEBI" id="CHEBI:15378"/>
        <dbReference type="ChEBI" id="CHEBI:15901"/>
        <dbReference type="EC" id="3.5.2.2"/>
    </reaction>
</comment>
<dbReference type="GO" id="GO:0006208">
    <property type="term" value="P:pyrimidine nucleobase catabolic process"/>
    <property type="evidence" value="ECO:0007669"/>
    <property type="project" value="TreeGrafter"/>
</dbReference>
<evidence type="ECO:0000256" key="3">
    <source>
        <dbReference type="ARBA" id="ARBA00011881"/>
    </source>
</evidence>
<comment type="cofactor">
    <cofactor evidence="1">
        <name>Zn(2+)</name>
        <dbReference type="ChEBI" id="CHEBI:29105"/>
    </cofactor>
</comment>
<dbReference type="InterPro" id="IPR011059">
    <property type="entry name" value="Metal-dep_hydrolase_composite"/>
</dbReference>
<comment type="caution">
    <text evidence="12">The sequence shown here is derived from an EMBL/GenBank/DDBJ whole genome shotgun (WGS) entry which is preliminary data.</text>
</comment>
<dbReference type="SUPFAM" id="SSF51556">
    <property type="entry name" value="Metallo-dependent hydrolases"/>
    <property type="match status" value="1"/>
</dbReference>
<evidence type="ECO:0000256" key="6">
    <source>
        <dbReference type="ARBA" id="ARBA00022833"/>
    </source>
</evidence>
<evidence type="ECO:0000313" key="13">
    <source>
        <dbReference type="Proteomes" id="UP000887013"/>
    </source>
</evidence>
<dbReference type="SUPFAM" id="SSF51338">
    <property type="entry name" value="Composite domain of metallo-dependent hydrolases"/>
    <property type="match status" value="2"/>
</dbReference>
<comment type="PTM">
    <text evidence="9">Carbamylation allows a single lysine to coordinate two divalent metal cations.</text>
</comment>
<dbReference type="PANTHER" id="PTHR11647:SF1">
    <property type="entry name" value="COLLAPSIN RESPONSE MEDIATOR PROTEIN"/>
    <property type="match status" value="1"/>
</dbReference>
<sequence>MSICNGEISEGSASDLFKKRGVRFDSQDMEEEVVSVRSLAITEAKPFGDNFLESSQSRMLIKGGKVVNDDFMFDADVYMEDGIIKQVGKDLIIPGGTKVLEAKGKMIIPGGIDTHTHFQFPFMGTTSIDDFYTGTKAALAGGTTMIMDFVVGRDSSLLDAYEKWRGWADEKVCCDYALHVIITSWNEKIAEEMEILTKEKGVNSFKMFMAYEDMQMRDQDLLQIFEACASIGAIAQVHAENGDIISMNQKKLLRMGVTGPEGHLYSRPEEVEAEATNRAIILANQVKCPLYVVHVMSKTAGDVIADKRQKGYNVYGEAIAAALGTDGLHYYNKCWQHAAAFVMSPPLRPDPTTPKHLMQQLACGALQATGSDNCTFNSAQKGLGSKDFSKIPNGVNGVEDRLSVIWEKGVMSGLLDPCRFVAITSTNAAKIFNIYPRKGRIQVGSDADIVVWDPHSSRTISVKSHHQAVDFNIFEGMEVRGVPVYVISRGKLVVEDGQVHVSQGAGRFIPTQPFSPYVFACLQQKELFPPPVSREDSDMLDGEIPTTPLSASSIPREFMHAKSAAEFHSRPPTRSGGRNLQDSTFSLSGAQIDDAKGQRSGIRVNNPPGGHSTGLWQLLPCCSLVPGN</sequence>
<evidence type="ECO:0000256" key="2">
    <source>
        <dbReference type="ARBA" id="ARBA00008829"/>
    </source>
</evidence>
<evidence type="ECO:0000313" key="12">
    <source>
        <dbReference type="EMBL" id="GFS44068.1"/>
    </source>
</evidence>
<dbReference type="AlphaFoldDB" id="A0A8X6ME81"/>
<reference evidence="12" key="1">
    <citation type="submission" date="2020-08" db="EMBL/GenBank/DDBJ databases">
        <title>Multicomponent nature underlies the extraordinary mechanical properties of spider dragline silk.</title>
        <authorList>
            <person name="Kono N."/>
            <person name="Nakamura H."/>
            <person name="Mori M."/>
            <person name="Yoshida Y."/>
            <person name="Ohtoshi R."/>
            <person name="Malay A.D."/>
            <person name="Moran D.A.P."/>
            <person name="Tomita M."/>
            <person name="Numata K."/>
            <person name="Arakawa K."/>
        </authorList>
    </citation>
    <scope>NUCLEOTIDE SEQUENCE</scope>
</reference>
<feature type="modified residue" description="N6-carboxylysine" evidence="9">
    <location>
        <position position="206"/>
    </location>
</feature>
<feature type="region of interest" description="Disordered" evidence="10">
    <location>
        <begin position="590"/>
        <end position="610"/>
    </location>
</feature>
<accession>A0A8X6ME81</accession>
<dbReference type="GO" id="GO:0046872">
    <property type="term" value="F:metal ion binding"/>
    <property type="evidence" value="ECO:0007669"/>
    <property type="project" value="UniProtKB-KW"/>
</dbReference>
<keyword evidence="4" id="KW-0479">Metal-binding</keyword>
<name>A0A8X6ME81_NEPPI</name>
<evidence type="ECO:0000256" key="8">
    <source>
        <dbReference type="ARBA" id="ARBA00039113"/>
    </source>
</evidence>
<dbReference type="Gene3D" id="3.20.20.140">
    <property type="entry name" value="Metal-dependent hydrolases"/>
    <property type="match status" value="1"/>
</dbReference>
<organism evidence="12 13">
    <name type="scientific">Nephila pilipes</name>
    <name type="common">Giant wood spider</name>
    <name type="synonym">Nephila maculata</name>
    <dbReference type="NCBI Taxonomy" id="299642"/>
    <lineage>
        <taxon>Eukaryota</taxon>
        <taxon>Metazoa</taxon>
        <taxon>Ecdysozoa</taxon>
        <taxon>Arthropoda</taxon>
        <taxon>Chelicerata</taxon>
        <taxon>Arachnida</taxon>
        <taxon>Araneae</taxon>
        <taxon>Araneomorphae</taxon>
        <taxon>Entelegynae</taxon>
        <taxon>Araneoidea</taxon>
        <taxon>Nephilidae</taxon>
        <taxon>Nephila</taxon>
    </lineage>
</organism>
<evidence type="ECO:0000259" key="11">
    <source>
        <dbReference type="Pfam" id="PF01979"/>
    </source>
</evidence>
<evidence type="ECO:0000256" key="4">
    <source>
        <dbReference type="ARBA" id="ARBA00022723"/>
    </source>
</evidence>
<dbReference type="OrthoDB" id="10258955at2759"/>
<dbReference type="InterPro" id="IPR006680">
    <property type="entry name" value="Amidohydro-rel"/>
</dbReference>
<proteinExistence type="inferred from homology"/>
<dbReference type="InterPro" id="IPR011778">
    <property type="entry name" value="Hydantoinase/dihydroPyrase"/>
</dbReference>
<keyword evidence="5" id="KW-0378">Hydrolase</keyword>
<dbReference type="NCBIfam" id="TIGR02033">
    <property type="entry name" value="D-hydantoinase"/>
    <property type="match status" value="1"/>
</dbReference>
<dbReference type="PANTHER" id="PTHR11647">
    <property type="entry name" value="HYDRANTOINASE/DIHYDROPYRIMIDINASE FAMILY MEMBER"/>
    <property type="match status" value="1"/>
</dbReference>
<dbReference type="GO" id="GO:0004157">
    <property type="term" value="F:dihydropyrimidinase activity"/>
    <property type="evidence" value="ECO:0007669"/>
    <property type="project" value="UniProtKB-EC"/>
</dbReference>
<dbReference type="CDD" id="cd01314">
    <property type="entry name" value="D-HYD"/>
    <property type="match status" value="1"/>
</dbReference>
<dbReference type="Pfam" id="PF01979">
    <property type="entry name" value="Amidohydro_1"/>
    <property type="match status" value="1"/>
</dbReference>
<gene>
    <name evidence="12" type="primary">Dpysl2</name>
    <name evidence="12" type="ORF">NPIL_475691</name>
</gene>
<dbReference type="Proteomes" id="UP000887013">
    <property type="component" value="Unassembled WGS sequence"/>
</dbReference>
<keyword evidence="13" id="KW-1185">Reference proteome</keyword>
<dbReference type="InterPro" id="IPR032466">
    <property type="entry name" value="Metal_Hydrolase"/>
</dbReference>
<evidence type="ECO:0000256" key="10">
    <source>
        <dbReference type="SAM" id="MobiDB-lite"/>
    </source>
</evidence>
<dbReference type="GO" id="GO:0005829">
    <property type="term" value="C:cytosol"/>
    <property type="evidence" value="ECO:0007669"/>
    <property type="project" value="TreeGrafter"/>
</dbReference>
<dbReference type="EC" id="3.5.2.2" evidence="8"/>
<protein>
    <recommendedName>
        <fullName evidence="8">dihydropyrimidinase</fullName>
        <ecNumber evidence="8">3.5.2.2</ecNumber>
    </recommendedName>
</protein>
<comment type="subunit">
    <text evidence="3">Homotetramer.</text>
</comment>
<evidence type="ECO:0000256" key="7">
    <source>
        <dbReference type="ARBA" id="ARBA00036696"/>
    </source>
</evidence>
<comment type="similarity">
    <text evidence="2">Belongs to the metallo-dependent hydrolases superfamily. Hydantoinase/dihydropyrimidinase family.</text>
</comment>
<dbReference type="FunFam" id="3.20.20.140:FF:000001">
    <property type="entry name" value="Dihydropyrimidinase like 3"/>
    <property type="match status" value="1"/>
</dbReference>
<keyword evidence="6" id="KW-0862">Zinc</keyword>
<evidence type="ECO:0000256" key="1">
    <source>
        <dbReference type="ARBA" id="ARBA00001947"/>
    </source>
</evidence>
<evidence type="ECO:0000256" key="9">
    <source>
        <dbReference type="PIRSR" id="PIRSR611778-50"/>
    </source>
</evidence>
<dbReference type="EMBL" id="BMAW01044339">
    <property type="protein sequence ID" value="GFS44068.1"/>
    <property type="molecule type" value="Genomic_DNA"/>
</dbReference>
<dbReference type="Gene3D" id="2.30.40.10">
    <property type="entry name" value="Urease, subunit C, domain 1"/>
    <property type="match status" value="1"/>
</dbReference>
<dbReference type="InterPro" id="IPR050378">
    <property type="entry name" value="Metallo-dep_Hydrolases_sf"/>
</dbReference>